<keyword evidence="1" id="KW-1133">Transmembrane helix</keyword>
<name>A0A8H4W981_9HELO</name>
<accession>A0A8H4W981</accession>
<keyword evidence="1" id="KW-0472">Membrane</keyword>
<reference evidence="3 4" key="1">
    <citation type="submission" date="2020-03" db="EMBL/GenBank/DDBJ databases">
        <title>Draft Genome Sequence of Cudoniella acicularis.</title>
        <authorList>
            <person name="Buettner E."/>
            <person name="Kellner H."/>
        </authorList>
    </citation>
    <scope>NUCLEOTIDE SEQUENCE [LARGE SCALE GENOMIC DNA]</scope>
    <source>
        <strain evidence="3 4">DSM 108380</strain>
    </source>
</reference>
<feature type="chain" id="PRO_5034503530" evidence="2">
    <location>
        <begin position="23"/>
        <end position="754"/>
    </location>
</feature>
<feature type="transmembrane region" description="Helical" evidence="1">
    <location>
        <begin position="620"/>
        <end position="652"/>
    </location>
</feature>
<feature type="transmembrane region" description="Helical" evidence="1">
    <location>
        <begin position="152"/>
        <end position="175"/>
    </location>
</feature>
<evidence type="ECO:0000313" key="4">
    <source>
        <dbReference type="Proteomes" id="UP000566819"/>
    </source>
</evidence>
<keyword evidence="1" id="KW-0812">Transmembrane</keyword>
<dbReference type="OrthoDB" id="5392263at2759"/>
<proteinExistence type="predicted"/>
<feature type="transmembrane region" description="Helical" evidence="1">
    <location>
        <begin position="725"/>
        <end position="745"/>
    </location>
</feature>
<dbReference type="AlphaFoldDB" id="A0A8H4W981"/>
<comment type="caution">
    <text evidence="3">The sequence shown here is derived from an EMBL/GenBank/DDBJ whole genome shotgun (WGS) entry which is preliminary data.</text>
</comment>
<keyword evidence="2" id="KW-0732">Signal</keyword>
<dbReference type="EMBL" id="JAAMPI010000003">
    <property type="protein sequence ID" value="KAF4637991.1"/>
    <property type="molecule type" value="Genomic_DNA"/>
</dbReference>
<feature type="transmembrane region" description="Helical" evidence="1">
    <location>
        <begin position="259"/>
        <end position="282"/>
    </location>
</feature>
<protein>
    <submittedName>
        <fullName evidence="3">Uncharacterized protein</fullName>
    </submittedName>
</protein>
<feature type="transmembrane region" description="Helical" evidence="1">
    <location>
        <begin position="534"/>
        <end position="559"/>
    </location>
</feature>
<dbReference type="Proteomes" id="UP000566819">
    <property type="component" value="Unassembled WGS sequence"/>
</dbReference>
<gene>
    <name evidence="3" type="ORF">G7Y89_g88</name>
</gene>
<feature type="transmembrane region" description="Helical" evidence="1">
    <location>
        <begin position="694"/>
        <end position="713"/>
    </location>
</feature>
<feature type="transmembrane region" description="Helical" evidence="1">
    <location>
        <begin position="571"/>
        <end position="599"/>
    </location>
</feature>
<evidence type="ECO:0000256" key="1">
    <source>
        <dbReference type="SAM" id="Phobius"/>
    </source>
</evidence>
<evidence type="ECO:0000256" key="2">
    <source>
        <dbReference type="SAM" id="SignalP"/>
    </source>
</evidence>
<evidence type="ECO:0000313" key="3">
    <source>
        <dbReference type="EMBL" id="KAF4637991.1"/>
    </source>
</evidence>
<keyword evidence="4" id="KW-1185">Reference proteome</keyword>
<feature type="signal peptide" evidence="2">
    <location>
        <begin position="1"/>
        <end position="22"/>
    </location>
</feature>
<organism evidence="3 4">
    <name type="scientific">Cudoniella acicularis</name>
    <dbReference type="NCBI Taxonomy" id="354080"/>
    <lineage>
        <taxon>Eukaryota</taxon>
        <taxon>Fungi</taxon>
        <taxon>Dikarya</taxon>
        <taxon>Ascomycota</taxon>
        <taxon>Pezizomycotina</taxon>
        <taxon>Leotiomycetes</taxon>
        <taxon>Helotiales</taxon>
        <taxon>Tricladiaceae</taxon>
        <taxon>Cudoniella</taxon>
    </lineage>
</organism>
<sequence>MYMCRKVALCSIIVSLATVSRARIKVDDYQGFCGCIILNSLNKTTNVFSAQQLLQNIFDTLSTSDQDMCNSWTGYPDYEIEIFADRFGKPTSNLSESAGVFAPDIYAFCGPPEFGEIFSFPDFSATTAGLLLPWIAIFAQFPRQTGSNYGDFLSIFISIGSPAWISSSIILAAFFRRAVSTRFDRLEAKLVSDPTGSIFLHLAERCEAAKKILQAFIQAPVRLNPRPGFLSSLITSPENHWWWIAAAAKIEALWRRIDAVFIVQTFIAALAWVLAIIADFWSLPGSATSSNSSEWQICMGTLWLWVFAATFGPVAIKSLYKAKAMRDALSSPGKVYNKLHFALGDGNVAKQYDQTAIIQKSGLVPKYFISRRQSTQGYEIKNEDGKAYDNVRIPKMCGFSIEGDGENEGLIAFPFRFFPSGQSSDHIIRSYESLHDRLKDNQVPDTEESEVFQTDGLYNTAHAFDAESLNLEKGAALTSVGTRRPVRIWDWTEPLERILSGSPSVLDRYLGIDVNRFTAYPEWKEISRAQWIHFIMANLFGLVVQWGTIGPAIFVMYYSPPVGLGCDSGGLLIYAVGATISWLLLTLGSLFSHTALLHYQRYNQEYPDQPILDHHKRTRFHTFLCGAAVITRVLGKLIAVINACWILVWSFLTYTNVMETPYCTTAYFSLRNHGWMRLWNFDPRQFTAVKVEELQCLVFGSFIAYFACVWISALTSDGKTRRDRWTVTVSLSLGFFSLVLPLYLYGVKSIEKVS</sequence>
<feature type="transmembrane region" description="Helical" evidence="1">
    <location>
        <begin position="302"/>
        <end position="320"/>
    </location>
</feature>